<dbReference type="Proteomes" id="UP000680514">
    <property type="component" value="Chromosome"/>
</dbReference>
<dbReference type="EMBL" id="AP024546">
    <property type="protein sequence ID" value="BCT96806.1"/>
    <property type="molecule type" value="Genomic_DNA"/>
</dbReference>
<reference evidence="2 3" key="1">
    <citation type="submission" date="2021-03" db="EMBL/GenBank/DDBJ databases">
        <title>Complete Genome Sequences of Two Lysobacter Strains Isolated from Sea Water (Lysobacter caseinilyticus) and Soil (Lysobacter helvus) in South Korea.</title>
        <authorList>
            <person name="Watanabe Y."/>
            <person name="Arakawa K."/>
        </authorList>
    </citation>
    <scope>NUCLEOTIDE SEQUENCE [LARGE SCALE GENOMIC DNA]</scope>
    <source>
        <strain evidence="2 3">D10</strain>
    </source>
</reference>
<accession>A0ABM7QGI0</accession>
<name>A0ABM7QGI0_9GAMM</name>
<feature type="transmembrane region" description="Helical" evidence="1">
    <location>
        <begin position="84"/>
        <end position="106"/>
    </location>
</feature>
<feature type="transmembrane region" description="Helical" evidence="1">
    <location>
        <begin position="6"/>
        <end position="27"/>
    </location>
</feature>
<keyword evidence="3" id="KW-1185">Reference proteome</keyword>
<evidence type="ECO:0000313" key="2">
    <source>
        <dbReference type="EMBL" id="BCT96806.1"/>
    </source>
</evidence>
<keyword evidence="1" id="KW-1133">Transmembrane helix</keyword>
<evidence type="ECO:0000313" key="3">
    <source>
        <dbReference type="Proteomes" id="UP000680514"/>
    </source>
</evidence>
<protein>
    <submittedName>
        <fullName evidence="2">Uncharacterized protein</fullName>
    </submittedName>
</protein>
<sequence>MNPQNLFHLAAVGVIALPCIVAGATALLSRPKRLPLRVMSAIFAGWVVAVYFTEYAYNPAGIAAGIDAGVDPEMRFDNNALASAILHGWMYPAMAVAMVLSVRALIRKVRPPARRA</sequence>
<evidence type="ECO:0000256" key="1">
    <source>
        <dbReference type="SAM" id="Phobius"/>
    </source>
</evidence>
<keyword evidence="1" id="KW-0812">Transmembrane</keyword>
<keyword evidence="1" id="KW-0472">Membrane</keyword>
<gene>
    <name evidence="2" type="ORF">LYSHEL_26770</name>
</gene>
<organism evidence="2 3">
    <name type="scientific">Lysobacter helvus</name>
    <dbReference type="NCBI Taxonomy" id="2675059"/>
    <lineage>
        <taxon>Bacteria</taxon>
        <taxon>Pseudomonadati</taxon>
        <taxon>Pseudomonadota</taxon>
        <taxon>Gammaproteobacteria</taxon>
        <taxon>Lysobacterales</taxon>
        <taxon>Lysobacteraceae</taxon>
        <taxon>Lysobacter</taxon>
    </lineage>
</organism>
<proteinExistence type="predicted"/>